<dbReference type="SUPFAM" id="SSF48403">
    <property type="entry name" value="Ankyrin repeat"/>
    <property type="match status" value="1"/>
</dbReference>
<dbReference type="PANTHER" id="PTHR24124">
    <property type="entry name" value="ANKYRIN REPEAT FAMILY A"/>
    <property type="match status" value="1"/>
</dbReference>
<dbReference type="GO" id="GO:0005634">
    <property type="term" value="C:nucleus"/>
    <property type="evidence" value="ECO:0000318"/>
    <property type="project" value="GO_Central"/>
</dbReference>
<dbReference type="STRING" id="10228.B3RMT3"/>
<dbReference type="PANTHER" id="PTHR24124:SF14">
    <property type="entry name" value="CHROMOSOME UNDETERMINED SCAFFOLD_25, WHOLE GENOME SHOTGUN SEQUENCE"/>
    <property type="match status" value="1"/>
</dbReference>
<dbReference type="HOGENOM" id="CLU_2612951_0_0_1"/>
<protein>
    <submittedName>
        <fullName evidence="4">Uncharacterized protein</fullName>
    </submittedName>
</protein>
<evidence type="ECO:0000313" key="5">
    <source>
        <dbReference type="Proteomes" id="UP000009022"/>
    </source>
</evidence>
<dbReference type="PROSITE" id="PS50297">
    <property type="entry name" value="ANK_REP_REGION"/>
    <property type="match status" value="1"/>
</dbReference>
<dbReference type="CTD" id="6750954"/>
<dbReference type="AlphaFoldDB" id="B3RMT3"/>
<gene>
    <name evidence="4" type="ORF">TRIADDRAFT_20574</name>
</gene>
<sequence length="79" mass="8949">GSDIDAVDYTKKTALMYAAAKGHIKVIDYLLRHNADISAVDEVQRTCLHLAVRNGHLQLIQHLLRVSYKSNIILTQFME</sequence>
<dbReference type="GeneID" id="6750954"/>
<dbReference type="Proteomes" id="UP000009022">
    <property type="component" value="Unassembled WGS sequence"/>
</dbReference>
<dbReference type="RefSeq" id="XP_002109739.1">
    <property type="nucleotide sequence ID" value="XM_002109703.1"/>
</dbReference>
<proteinExistence type="predicted"/>
<organism evidence="4 5">
    <name type="scientific">Trichoplax adhaerens</name>
    <name type="common">Trichoplax reptans</name>
    <dbReference type="NCBI Taxonomy" id="10228"/>
    <lineage>
        <taxon>Eukaryota</taxon>
        <taxon>Metazoa</taxon>
        <taxon>Placozoa</taxon>
        <taxon>Uniplacotomia</taxon>
        <taxon>Trichoplacea</taxon>
        <taxon>Trichoplacidae</taxon>
        <taxon>Trichoplax</taxon>
    </lineage>
</organism>
<dbReference type="InterPro" id="IPR002110">
    <property type="entry name" value="Ankyrin_rpt"/>
</dbReference>
<keyword evidence="5" id="KW-1185">Reference proteome</keyword>
<dbReference type="PROSITE" id="PS50088">
    <property type="entry name" value="ANK_REPEAT"/>
    <property type="match status" value="1"/>
</dbReference>
<dbReference type="SMART" id="SM00248">
    <property type="entry name" value="ANK"/>
    <property type="match status" value="2"/>
</dbReference>
<keyword evidence="1" id="KW-0677">Repeat</keyword>
<dbReference type="PhylomeDB" id="B3RMT3"/>
<reference evidence="4 5" key="1">
    <citation type="journal article" date="2008" name="Nature">
        <title>The Trichoplax genome and the nature of placozoans.</title>
        <authorList>
            <person name="Srivastava M."/>
            <person name="Begovic E."/>
            <person name="Chapman J."/>
            <person name="Putnam N.H."/>
            <person name="Hellsten U."/>
            <person name="Kawashima T."/>
            <person name="Kuo A."/>
            <person name="Mitros T."/>
            <person name="Salamov A."/>
            <person name="Carpenter M.L."/>
            <person name="Signorovitch A.Y."/>
            <person name="Moreno M.A."/>
            <person name="Kamm K."/>
            <person name="Grimwood J."/>
            <person name="Schmutz J."/>
            <person name="Shapiro H."/>
            <person name="Grigoriev I.V."/>
            <person name="Buss L.W."/>
            <person name="Schierwater B."/>
            <person name="Dellaporta S.L."/>
            <person name="Rokhsar D.S."/>
        </authorList>
    </citation>
    <scope>NUCLEOTIDE SEQUENCE [LARGE SCALE GENOMIC DNA]</scope>
    <source>
        <strain evidence="4 5">Grell-BS-1999</strain>
    </source>
</reference>
<dbReference type="Pfam" id="PF12796">
    <property type="entry name" value="Ank_2"/>
    <property type="match status" value="1"/>
</dbReference>
<dbReference type="GO" id="GO:0005737">
    <property type="term" value="C:cytoplasm"/>
    <property type="evidence" value="ECO:0000318"/>
    <property type="project" value="GO_Central"/>
</dbReference>
<evidence type="ECO:0000256" key="2">
    <source>
        <dbReference type="ARBA" id="ARBA00023043"/>
    </source>
</evidence>
<feature type="non-terminal residue" evidence="4">
    <location>
        <position position="1"/>
    </location>
</feature>
<name>B3RMT3_TRIAD</name>
<dbReference type="eggNOG" id="ENOG502SGMQ">
    <property type="taxonomic scope" value="Eukaryota"/>
</dbReference>
<feature type="repeat" description="ANK" evidence="3">
    <location>
        <begin position="10"/>
        <end position="42"/>
    </location>
</feature>
<dbReference type="EMBL" id="DS985242">
    <property type="protein sequence ID" value="EDV27905.1"/>
    <property type="molecule type" value="Genomic_DNA"/>
</dbReference>
<dbReference type="Gene3D" id="1.25.40.20">
    <property type="entry name" value="Ankyrin repeat-containing domain"/>
    <property type="match status" value="1"/>
</dbReference>
<dbReference type="OrthoDB" id="194358at2759"/>
<accession>B3RMT3</accession>
<dbReference type="GO" id="GO:2000812">
    <property type="term" value="P:regulation of barbed-end actin filament capping"/>
    <property type="evidence" value="ECO:0000318"/>
    <property type="project" value="GO_Central"/>
</dbReference>
<keyword evidence="2 3" id="KW-0040">ANK repeat</keyword>
<dbReference type="KEGG" id="tad:TRIADDRAFT_20574"/>
<dbReference type="InParanoid" id="B3RMT3"/>
<dbReference type="InterPro" id="IPR036770">
    <property type="entry name" value="Ankyrin_rpt-contain_sf"/>
</dbReference>
<evidence type="ECO:0000256" key="1">
    <source>
        <dbReference type="ARBA" id="ARBA00022737"/>
    </source>
</evidence>
<evidence type="ECO:0000256" key="3">
    <source>
        <dbReference type="PROSITE-ProRule" id="PRU00023"/>
    </source>
</evidence>
<evidence type="ECO:0000313" key="4">
    <source>
        <dbReference type="EMBL" id="EDV27905.1"/>
    </source>
</evidence>